<evidence type="ECO:0000313" key="3">
    <source>
        <dbReference type="Proteomes" id="UP000660131"/>
    </source>
</evidence>
<evidence type="ECO:0008006" key="4">
    <source>
        <dbReference type="Google" id="ProtNLM"/>
    </source>
</evidence>
<accession>A0ABR7BJ31</accession>
<name>A0ABR7BJ31_9PSED</name>
<dbReference type="Proteomes" id="UP000660131">
    <property type="component" value="Unassembled WGS sequence"/>
</dbReference>
<comment type="caution">
    <text evidence="2">The sequence shown here is derived from an EMBL/GenBank/DDBJ whole genome shotgun (WGS) entry which is preliminary data.</text>
</comment>
<protein>
    <recommendedName>
        <fullName evidence="4">DUF3883 domain-containing protein</fullName>
    </recommendedName>
</protein>
<keyword evidence="1" id="KW-0472">Membrane</keyword>
<gene>
    <name evidence="2" type="ORF">H8S56_19400</name>
</gene>
<dbReference type="EMBL" id="JACONV010000018">
    <property type="protein sequence ID" value="MBC3957181.1"/>
    <property type="molecule type" value="Genomic_DNA"/>
</dbReference>
<feature type="transmembrane region" description="Helical" evidence="1">
    <location>
        <begin position="143"/>
        <end position="164"/>
    </location>
</feature>
<dbReference type="Pfam" id="PF18742">
    <property type="entry name" value="DpnII-MboI"/>
    <property type="match status" value="1"/>
</dbReference>
<keyword evidence="1" id="KW-0812">Transmembrane</keyword>
<dbReference type="RefSeq" id="WP_187519530.1">
    <property type="nucleotide sequence ID" value="NZ_JACONV010000018.1"/>
</dbReference>
<keyword evidence="3" id="KW-1185">Reference proteome</keyword>
<sequence length="351" mass="40602">MLNRILIYLGLLREERSLADTILNTRSAVFFAKIMGVCAFISIGSNYIMWVHAVFEDFDLGNSAIREYLSSDYYGSAMRDEARQLERYNKGVADSLPPHLSFYFPTLGVIVKHEVSVVPGTGHRPDGTPHYKFENKFRVSLNFVHLIWFVLLMSMLLVSGLLFLSRRSPAALIRLEELELKNHFSPRERLPPTREMLGVDNRLALIFKRFNAFVVSLNSRQRGKPSFEVNDEYDVQDLMLPMLQMEFGIVKREVWGPDIAGSASRVDFQLVNEGVLIEIKKTRGSLSDRELSNELIVDVIRYSAYEHINKIVFFIYDPETRIRDPLVLLTDIEKLRDKVDVKVFISPRWYE</sequence>
<evidence type="ECO:0000256" key="1">
    <source>
        <dbReference type="SAM" id="Phobius"/>
    </source>
</evidence>
<organism evidence="2 3">
    <name type="scientific">Pseudomonas triticifolii</name>
    <dbReference type="NCBI Taxonomy" id="2762592"/>
    <lineage>
        <taxon>Bacteria</taxon>
        <taxon>Pseudomonadati</taxon>
        <taxon>Pseudomonadota</taxon>
        <taxon>Gammaproteobacteria</taxon>
        <taxon>Pseudomonadales</taxon>
        <taxon>Pseudomonadaceae</taxon>
        <taxon>Pseudomonas</taxon>
    </lineage>
</organism>
<evidence type="ECO:0000313" key="2">
    <source>
        <dbReference type="EMBL" id="MBC3957181.1"/>
    </source>
</evidence>
<feature type="transmembrane region" description="Helical" evidence="1">
    <location>
        <begin position="30"/>
        <end position="50"/>
    </location>
</feature>
<proteinExistence type="predicted"/>
<keyword evidence="1" id="KW-1133">Transmembrane helix</keyword>
<reference evidence="2 3" key="1">
    <citation type="submission" date="2020-08" db="EMBL/GenBank/DDBJ databases">
        <title>Putative novel bacterial strains isolated from necrotic wheat leaf tissues caused by Xanthomonas translucens.</title>
        <authorList>
            <person name="Tambong J.T."/>
        </authorList>
    </citation>
    <scope>NUCLEOTIDE SEQUENCE [LARGE SCALE GENOMIC DNA]</scope>
    <source>
        <strain evidence="2 3">DOAB 1067</strain>
    </source>
</reference>